<dbReference type="PANTHER" id="PTHR45828:SF45">
    <property type="entry name" value="REELIN DOMAIN-CONTAINING PROTEIN"/>
    <property type="match status" value="1"/>
</dbReference>
<reference evidence="4" key="1">
    <citation type="journal article" date="2016" name="Ticks Tick Borne Dis.">
        <title>De novo assembly and annotation of the salivary gland transcriptome of Rhipicephalus appendiculatus male and female ticks during blood feeding.</title>
        <authorList>
            <person name="de Castro M.H."/>
            <person name="de Klerk D."/>
            <person name="Pienaar R."/>
            <person name="Latif A.A."/>
            <person name="Rees D.J."/>
            <person name="Mans B.J."/>
        </authorList>
    </citation>
    <scope>NUCLEOTIDE SEQUENCE</scope>
    <source>
        <tissue evidence="4">Salivary glands</tissue>
    </source>
</reference>
<keyword evidence="2" id="KW-0732">Signal</keyword>
<keyword evidence="4" id="KW-0675">Receptor</keyword>
<feature type="signal peptide" evidence="2">
    <location>
        <begin position="1"/>
        <end position="27"/>
    </location>
</feature>
<dbReference type="PANTHER" id="PTHR45828">
    <property type="entry name" value="CYTOCHROME B561/FERRIC REDUCTASE TRANSMEMBRANE"/>
    <property type="match status" value="1"/>
</dbReference>
<evidence type="ECO:0000259" key="3">
    <source>
        <dbReference type="PROSITE" id="PS51019"/>
    </source>
</evidence>
<accession>A0A131YNH5</accession>
<dbReference type="AlphaFoldDB" id="A0A131YNH5"/>
<dbReference type="Gene3D" id="2.60.40.4060">
    <property type="entry name" value="Reeler domain"/>
    <property type="match status" value="1"/>
</dbReference>
<dbReference type="PROSITE" id="PS51019">
    <property type="entry name" value="REELIN"/>
    <property type="match status" value="1"/>
</dbReference>
<protein>
    <submittedName>
        <fullName evidence="4">Domon domain of stromal cell-derived receptor 2</fullName>
    </submittedName>
</protein>
<organism evidence="4">
    <name type="scientific">Rhipicephalus appendiculatus</name>
    <name type="common">Brown ear tick</name>
    <dbReference type="NCBI Taxonomy" id="34631"/>
    <lineage>
        <taxon>Eukaryota</taxon>
        <taxon>Metazoa</taxon>
        <taxon>Ecdysozoa</taxon>
        <taxon>Arthropoda</taxon>
        <taxon>Chelicerata</taxon>
        <taxon>Arachnida</taxon>
        <taxon>Acari</taxon>
        <taxon>Parasitiformes</taxon>
        <taxon>Ixodida</taxon>
        <taxon>Ixodoidea</taxon>
        <taxon>Ixodidae</taxon>
        <taxon>Rhipicephalinae</taxon>
        <taxon>Rhipicephalus</taxon>
        <taxon>Rhipicephalus</taxon>
    </lineage>
</organism>
<dbReference type="InterPro" id="IPR051237">
    <property type="entry name" value="Ferric-chelate_Red/DefProt"/>
</dbReference>
<feature type="chain" id="PRO_5007285603" evidence="2">
    <location>
        <begin position="28"/>
        <end position="220"/>
    </location>
</feature>
<feature type="compositionally biased region" description="Basic and acidic residues" evidence="1">
    <location>
        <begin position="173"/>
        <end position="185"/>
    </location>
</feature>
<dbReference type="InterPro" id="IPR042307">
    <property type="entry name" value="Reeler_sf"/>
</dbReference>
<evidence type="ECO:0000256" key="2">
    <source>
        <dbReference type="SAM" id="SignalP"/>
    </source>
</evidence>
<proteinExistence type="predicted"/>
<dbReference type="Pfam" id="PF02014">
    <property type="entry name" value="Reeler"/>
    <property type="match status" value="1"/>
</dbReference>
<dbReference type="EMBL" id="GEDV01007743">
    <property type="protein sequence ID" value="JAP80814.1"/>
    <property type="molecule type" value="Transcribed_RNA"/>
</dbReference>
<evidence type="ECO:0000256" key="1">
    <source>
        <dbReference type="SAM" id="MobiDB-lite"/>
    </source>
</evidence>
<dbReference type="GO" id="GO:0016020">
    <property type="term" value="C:membrane"/>
    <property type="evidence" value="ECO:0007669"/>
    <property type="project" value="TreeGrafter"/>
</dbReference>
<sequence length="220" mass="23317">MSSRHLVSGMFLRNVCLLVVLCRGAVCYPNGAPDQACADMVPRHGPGSAASNDKGNLDLTAALHDKRSAKVLLTGTFKGFLIKAVNKDGGVVSGKFTIDKPDMMKGLDCDGHKDSAVTHTNNVDKTSVAVTWTAPDSFTGDVMFRATAVRSKPDFYLDLKSSAVKIEAPSASDSDKGGKDAKTGKNDSSATSRSGMAVWPLAFALTCVALNAQRRRLAFF</sequence>
<name>A0A131YNH5_RHIAP</name>
<feature type="region of interest" description="Disordered" evidence="1">
    <location>
        <begin position="168"/>
        <end position="192"/>
    </location>
</feature>
<dbReference type="InterPro" id="IPR002861">
    <property type="entry name" value="Reeler_dom"/>
</dbReference>
<evidence type="ECO:0000313" key="4">
    <source>
        <dbReference type="EMBL" id="JAP80814.1"/>
    </source>
</evidence>
<dbReference type="CDD" id="cd08544">
    <property type="entry name" value="Reeler"/>
    <property type="match status" value="1"/>
</dbReference>
<feature type="domain" description="Reelin" evidence="3">
    <location>
        <begin position="18"/>
        <end position="179"/>
    </location>
</feature>